<proteinExistence type="predicted"/>
<name>A0ABP2TD60_9LEPT</name>
<dbReference type="InterPro" id="IPR035069">
    <property type="entry name" value="TTHA1013/TTHA0281-like"/>
</dbReference>
<evidence type="ECO:0000313" key="2">
    <source>
        <dbReference type="Proteomes" id="UP000012099"/>
    </source>
</evidence>
<dbReference type="PANTHER" id="PTHR34504">
    <property type="entry name" value="ANTITOXIN HICB"/>
    <property type="match status" value="1"/>
</dbReference>
<evidence type="ECO:0008006" key="3">
    <source>
        <dbReference type="Google" id="ProtNLM"/>
    </source>
</evidence>
<dbReference type="PANTHER" id="PTHR34504:SF2">
    <property type="entry name" value="UPF0150 PROTEIN SSL0259"/>
    <property type="match status" value="1"/>
</dbReference>
<organism evidence="1 2">
    <name type="scientific">Leptospira noguchii str. 2007001578</name>
    <dbReference type="NCBI Taxonomy" id="1049974"/>
    <lineage>
        <taxon>Bacteria</taxon>
        <taxon>Pseudomonadati</taxon>
        <taxon>Spirochaetota</taxon>
        <taxon>Spirochaetia</taxon>
        <taxon>Leptospirales</taxon>
        <taxon>Leptospiraceae</taxon>
        <taxon>Leptospira</taxon>
    </lineage>
</organism>
<gene>
    <name evidence="1" type="ORF">LEP1GSC035_4879</name>
</gene>
<keyword evidence="2" id="KW-1185">Reference proteome</keyword>
<dbReference type="RefSeq" id="WP_004427760.1">
    <property type="nucleotide sequence ID" value="NZ_AHMH02000028.1"/>
</dbReference>
<dbReference type="EMBL" id="AHMH02000028">
    <property type="protein sequence ID" value="EMN02053.1"/>
    <property type="molecule type" value="Genomic_DNA"/>
</dbReference>
<reference evidence="1 2" key="1">
    <citation type="submission" date="2013-01" db="EMBL/GenBank/DDBJ databases">
        <authorList>
            <person name="Harkins D.M."/>
            <person name="Durkin A.S."/>
            <person name="Brinkac L.M."/>
            <person name="Haft D.H."/>
            <person name="Selengut J.D."/>
            <person name="Sanka R."/>
            <person name="DePew J."/>
            <person name="Purushe J."/>
            <person name="Whelen A.C."/>
            <person name="Vinetz J.M."/>
            <person name="Sutton G.G."/>
            <person name="Nierman W.C."/>
            <person name="Fouts D.E."/>
        </authorList>
    </citation>
    <scope>NUCLEOTIDE SEQUENCE [LARGE SCALE GENOMIC DNA]</scope>
    <source>
        <strain evidence="1 2">2007001578</strain>
    </source>
</reference>
<evidence type="ECO:0000313" key="1">
    <source>
        <dbReference type="EMBL" id="EMN02053.1"/>
    </source>
</evidence>
<protein>
    <recommendedName>
        <fullName evidence="3">Type II toxin-antitoxin system HicB family antitoxin</fullName>
    </recommendedName>
</protein>
<accession>A0ABP2TD60</accession>
<dbReference type="Pfam" id="PF24113">
    <property type="entry name" value="DUF7387"/>
    <property type="match status" value="1"/>
</dbReference>
<sequence length="69" mass="7787">MKRSFSASLWQESNHIYVAQCLELDIASQGETEEEALSNLKEALELHFEDPVANILPEIKKIQTEISVA</sequence>
<dbReference type="Gene3D" id="3.30.160.250">
    <property type="match status" value="1"/>
</dbReference>
<comment type="caution">
    <text evidence="1">The sequence shown here is derived from an EMBL/GenBank/DDBJ whole genome shotgun (WGS) entry which is preliminary data.</text>
</comment>
<dbReference type="SUPFAM" id="SSF143100">
    <property type="entry name" value="TTHA1013/TTHA0281-like"/>
    <property type="match status" value="1"/>
</dbReference>
<dbReference type="InterPro" id="IPR051404">
    <property type="entry name" value="TA_system_antitoxin"/>
</dbReference>
<dbReference type="InterPro" id="IPR055811">
    <property type="entry name" value="DUF7387"/>
</dbReference>
<dbReference type="Proteomes" id="UP000012099">
    <property type="component" value="Unassembled WGS sequence"/>
</dbReference>